<proteinExistence type="predicted"/>
<evidence type="ECO:0000256" key="1">
    <source>
        <dbReference type="SAM" id="MobiDB-lite"/>
    </source>
</evidence>
<evidence type="ECO:0000313" key="2">
    <source>
        <dbReference type="EMBL" id="KNZ45743.1"/>
    </source>
</evidence>
<feature type="non-terminal residue" evidence="2">
    <location>
        <position position="1"/>
    </location>
</feature>
<reference evidence="2 3" key="1">
    <citation type="submission" date="2015-08" db="EMBL/GenBank/DDBJ databases">
        <title>Next Generation Sequencing and Analysis of the Genome of Puccinia sorghi L Schw, the Causal Agent of Maize Common Rust.</title>
        <authorList>
            <person name="Rochi L."/>
            <person name="Burguener G."/>
            <person name="Darino M."/>
            <person name="Turjanski A."/>
            <person name="Kreff E."/>
            <person name="Dieguez M.J."/>
            <person name="Sacco F."/>
        </authorList>
    </citation>
    <scope>NUCLEOTIDE SEQUENCE [LARGE SCALE GENOMIC DNA]</scope>
    <source>
        <strain evidence="2 3">RO10H11247</strain>
    </source>
</reference>
<accession>A0A0L6UB01</accession>
<dbReference type="EMBL" id="LAVV01013323">
    <property type="protein sequence ID" value="KNZ45743.1"/>
    <property type="molecule type" value="Genomic_DNA"/>
</dbReference>
<sequence>QNHLWYLQLHHSNQTLIPPASHTLAHAIRLPQYDCYISFCGIPGIVEVLWKSNKLAHHTIGPPKMLKTLIPGLNLDFHSKSLIKLKKRAGQCIKETNPKTKNLENRSSLGSKS</sequence>
<dbReference type="AlphaFoldDB" id="A0A0L6UB01"/>
<dbReference type="OrthoDB" id="2495097at2759"/>
<protein>
    <submittedName>
        <fullName evidence="2">Uncharacterized protein</fullName>
    </submittedName>
</protein>
<evidence type="ECO:0000313" key="3">
    <source>
        <dbReference type="Proteomes" id="UP000037035"/>
    </source>
</evidence>
<keyword evidence="3" id="KW-1185">Reference proteome</keyword>
<organism evidence="2 3">
    <name type="scientific">Puccinia sorghi</name>
    <dbReference type="NCBI Taxonomy" id="27349"/>
    <lineage>
        <taxon>Eukaryota</taxon>
        <taxon>Fungi</taxon>
        <taxon>Dikarya</taxon>
        <taxon>Basidiomycota</taxon>
        <taxon>Pucciniomycotina</taxon>
        <taxon>Pucciniomycetes</taxon>
        <taxon>Pucciniales</taxon>
        <taxon>Pucciniaceae</taxon>
        <taxon>Puccinia</taxon>
    </lineage>
</organism>
<dbReference type="VEuPathDB" id="FungiDB:VP01_7846g1"/>
<comment type="caution">
    <text evidence="2">The sequence shown here is derived from an EMBL/GenBank/DDBJ whole genome shotgun (WGS) entry which is preliminary data.</text>
</comment>
<dbReference type="Proteomes" id="UP000037035">
    <property type="component" value="Unassembled WGS sequence"/>
</dbReference>
<name>A0A0L6UB01_9BASI</name>
<gene>
    <name evidence="2" type="ORF">VP01_7846g1</name>
</gene>
<feature type="region of interest" description="Disordered" evidence="1">
    <location>
        <begin position="94"/>
        <end position="113"/>
    </location>
</feature>